<accession>A0A3M6THW6</accession>
<dbReference type="InterPro" id="IPR002083">
    <property type="entry name" value="MATH/TRAF_dom"/>
</dbReference>
<feature type="domain" description="MATH" evidence="1">
    <location>
        <begin position="1"/>
        <end position="48"/>
    </location>
</feature>
<evidence type="ECO:0000259" key="1">
    <source>
        <dbReference type="PROSITE" id="PS50144"/>
    </source>
</evidence>
<name>A0A3M6THW6_POCDA</name>
<protein>
    <recommendedName>
        <fullName evidence="1">MATH domain-containing protein</fullName>
    </recommendedName>
</protein>
<reference evidence="2 3" key="1">
    <citation type="journal article" date="2018" name="Sci. Rep.">
        <title>Comparative analysis of the Pocillopora damicornis genome highlights role of immune system in coral evolution.</title>
        <authorList>
            <person name="Cunning R."/>
            <person name="Bay R.A."/>
            <person name="Gillette P."/>
            <person name="Baker A.C."/>
            <person name="Traylor-Knowles N."/>
        </authorList>
    </citation>
    <scope>NUCLEOTIDE SEQUENCE [LARGE SCALE GENOMIC DNA]</scope>
    <source>
        <strain evidence="2">RSMAS</strain>
        <tissue evidence="2">Whole animal</tissue>
    </source>
</reference>
<dbReference type="EMBL" id="RCHS01003568">
    <property type="protein sequence ID" value="RMX40868.1"/>
    <property type="molecule type" value="Genomic_DNA"/>
</dbReference>
<dbReference type="SUPFAM" id="SSF49599">
    <property type="entry name" value="TRAF domain-like"/>
    <property type="match status" value="1"/>
</dbReference>
<dbReference type="Proteomes" id="UP000275408">
    <property type="component" value="Unassembled WGS sequence"/>
</dbReference>
<keyword evidence="3" id="KW-1185">Reference proteome</keyword>
<comment type="caution">
    <text evidence="2">The sequence shown here is derived from an EMBL/GenBank/DDBJ whole genome shotgun (WGS) entry which is preliminary data.</text>
</comment>
<dbReference type="PROSITE" id="PS50144">
    <property type="entry name" value="MATH"/>
    <property type="match status" value="1"/>
</dbReference>
<evidence type="ECO:0000313" key="3">
    <source>
        <dbReference type="Proteomes" id="UP000275408"/>
    </source>
</evidence>
<dbReference type="Gene3D" id="2.60.210.10">
    <property type="entry name" value="Apoptosis, Tumor Necrosis Factor Receptor Associated Protein 2, Chain A"/>
    <property type="match status" value="1"/>
</dbReference>
<dbReference type="InterPro" id="IPR008974">
    <property type="entry name" value="TRAF-like"/>
</dbReference>
<gene>
    <name evidence="2" type="ORF">pdam_00025703</name>
</gene>
<dbReference type="Pfam" id="PF22486">
    <property type="entry name" value="MATH_2"/>
    <property type="match status" value="1"/>
</dbReference>
<proteinExistence type="predicted"/>
<sequence length="94" mass="10740">MVATNVPNFARPKTEENMGRGFNNFIPHFKLHSRRYIVDDTLFLQVEISPPPNLKSNLEDIVNHYELNLSCDDLFLNAISSTNCSAVKRVSSMR</sequence>
<evidence type="ECO:0000313" key="2">
    <source>
        <dbReference type="EMBL" id="RMX40868.1"/>
    </source>
</evidence>
<dbReference type="AlphaFoldDB" id="A0A3M6THW6"/>
<organism evidence="2 3">
    <name type="scientific">Pocillopora damicornis</name>
    <name type="common">Cauliflower coral</name>
    <name type="synonym">Millepora damicornis</name>
    <dbReference type="NCBI Taxonomy" id="46731"/>
    <lineage>
        <taxon>Eukaryota</taxon>
        <taxon>Metazoa</taxon>
        <taxon>Cnidaria</taxon>
        <taxon>Anthozoa</taxon>
        <taxon>Hexacorallia</taxon>
        <taxon>Scleractinia</taxon>
        <taxon>Astrocoeniina</taxon>
        <taxon>Pocilloporidae</taxon>
        <taxon>Pocillopora</taxon>
    </lineage>
</organism>